<keyword evidence="4 7" id="KW-0812">Transmembrane</keyword>
<comment type="subcellular location">
    <subcellularLocation>
        <location evidence="1 7">Cell membrane</location>
        <topology evidence="1 7">Multi-pass membrane protein</topology>
    </subcellularLocation>
</comment>
<dbReference type="PANTHER" id="PTHR43227:SF8">
    <property type="entry name" value="DIACETYLCHITOBIOSE UPTAKE SYSTEM PERMEASE PROTEIN DASB"/>
    <property type="match status" value="1"/>
</dbReference>
<evidence type="ECO:0000313" key="10">
    <source>
        <dbReference type="Proteomes" id="UP000278440"/>
    </source>
</evidence>
<evidence type="ECO:0000256" key="5">
    <source>
        <dbReference type="ARBA" id="ARBA00022989"/>
    </source>
</evidence>
<dbReference type="EMBL" id="RBXT01000001">
    <property type="protein sequence ID" value="RKT79059.1"/>
    <property type="molecule type" value="Genomic_DNA"/>
</dbReference>
<evidence type="ECO:0000256" key="4">
    <source>
        <dbReference type="ARBA" id="ARBA00022692"/>
    </source>
</evidence>
<keyword evidence="5 7" id="KW-1133">Transmembrane helix</keyword>
<evidence type="ECO:0000313" key="9">
    <source>
        <dbReference type="EMBL" id="RKT79059.1"/>
    </source>
</evidence>
<accession>A0A495Y0E2</accession>
<dbReference type="AlphaFoldDB" id="A0A495Y0E2"/>
<evidence type="ECO:0000256" key="2">
    <source>
        <dbReference type="ARBA" id="ARBA00022448"/>
    </source>
</evidence>
<organism evidence="9 10">
    <name type="scientific">Terracoccus luteus</name>
    <dbReference type="NCBI Taxonomy" id="53356"/>
    <lineage>
        <taxon>Bacteria</taxon>
        <taxon>Bacillati</taxon>
        <taxon>Actinomycetota</taxon>
        <taxon>Actinomycetes</taxon>
        <taxon>Micrococcales</taxon>
        <taxon>Intrasporangiaceae</taxon>
        <taxon>Terracoccus</taxon>
    </lineage>
</organism>
<evidence type="ECO:0000259" key="8">
    <source>
        <dbReference type="PROSITE" id="PS50928"/>
    </source>
</evidence>
<gene>
    <name evidence="9" type="ORF">DFJ68_2514</name>
</gene>
<feature type="transmembrane region" description="Helical" evidence="7">
    <location>
        <begin position="50"/>
        <end position="70"/>
    </location>
</feature>
<dbReference type="InterPro" id="IPR050809">
    <property type="entry name" value="UgpAE/MalFG_permease"/>
</dbReference>
<sequence>MALGAGVGVRAGTGTDTERGAATVARGGGRRLRRGRVPLSHAPGEPRRIAYLYLLPAFLVYAAFLLYPLVRAVQISFYDWDGLTLASWVGFQNYADVLADEGLRAAFGHALVLIGFFAVLPTVVGLVLASILNRARVRGLPFFRTVVFLPQVIAMVVVAVAWRRIFAPDGGLNSLLDAVGLGSLGRAWLGDYGTALPAIGFVGTWFETGLVTILLLAGMGRINPELYEAARLDGAGPVREFLAVTLPSVRGEISVALTLTVIAALRTFDLVYVTTRGGPGTTTSVPSYEVYNRAFQLGQVGSAAAIGVCLTVLIFAISFVITRIGDRGDS</sequence>
<dbReference type="PROSITE" id="PS50928">
    <property type="entry name" value="ABC_TM1"/>
    <property type="match status" value="1"/>
</dbReference>
<dbReference type="SUPFAM" id="SSF160964">
    <property type="entry name" value="MalF N-terminal region-like"/>
    <property type="match status" value="1"/>
</dbReference>
<keyword evidence="2 7" id="KW-0813">Transport</keyword>
<comment type="caution">
    <text evidence="9">The sequence shown here is derived from an EMBL/GenBank/DDBJ whole genome shotgun (WGS) entry which is preliminary data.</text>
</comment>
<comment type="similarity">
    <text evidence="7">Belongs to the binding-protein-dependent transport system permease family.</text>
</comment>
<feature type="transmembrane region" description="Helical" evidence="7">
    <location>
        <begin position="106"/>
        <end position="129"/>
    </location>
</feature>
<dbReference type="GO" id="GO:0055085">
    <property type="term" value="P:transmembrane transport"/>
    <property type="evidence" value="ECO:0007669"/>
    <property type="project" value="InterPro"/>
</dbReference>
<feature type="domain" description="ABC transmembrane type-1" evidence="8">
    <location>
        <begin position="107"/>
        <end position="321"/>
    </location>
</feature>
<feature type="transmembrane region" description="Helical" evidence="7">
    <location>
        <begin position="141"/>
        <end position="162"/>
    </location>
</feature>
<reference evidence="9 10" key="1">
    <citation type="submission" date="2018-10" db="EMBL/GenBank/DDBJ databases">
        <title>Sequencing the genomes of 1000 actinobacteria strains.</title>
        <authorList>
            <person name="Klenk H.-P."/>
        </authorList>
    </citation>
    <scope>NUCLEOTIDE SEQUENCE [LARGE SCALE GENOMIC DNA]</scope>
    <source>
        <strain evidence="9 10">DSM 44267</strain>
    </source>
</reference>
<dbReference type="InterPro" id="IPR035906">
    <property type="entry name" value="MetI-like_sf"/>
</dbReference>
<evidence type="ECO:0000256" key="1">
    <source>
        <dbReference type="ARBA" id="ARBA00004651"/>
    </source>
</evidence>
<evidence type="ECO:0000256" key="6">
    <source>
        <dbReference type="ARBA" id="ARBA00023136"/>
    </source>
</evidence>
<name>A0A495Y0E2_9MICO</name>
<dbReference type="PANTHER" id="PTHR43227">
    <property type="entry name" value="BLL4140 PROTEIN"/>
    <property type="match status" value="1"/>
</dbReference>
<dbReference type="Proteomes" id="UP000278440">
    <property type="component" value="Unassembled WGS sequence"/>
</dbReference>
<dbReference type="SUPFAM" id="SSF161098">
    <property type="entry name" value="MetI-like"/>
    <property type="match status" value="1"/>
</dbReference>
<dbReference type="Gene3D" id="1.10.3720.10">
    <property type="entry name" value="MetI-like"/>
    <property type="match status" value="1"/>
</dbReference>
<protein>
    <submittedName>
        <fullName evidence="9">Carbohydrate ABC transporter membrane protein 1 (CUT1 family)</fullName>
    </submittedName>
</protein>
<feature type="transmembrane region" description="Helical" evidence="7">
    <location>
        <begin position="294"/>
        <end position="321"/>
    </location>
</feature>
<dbReference type="CDD" id="cd06261">
    <property type="entry name" value="TM_PBP2"/>
    <property type="match status" value="1"/>
</dbReference>
<evidence type="ECO:0000256" key="3">
    <source>
        <dbReference type="ARBA" id="ARBA00022475"/>
    </source>
</evidence>
<dbReference type="Pfam" id="PF00528">
    <property type="entry name" value="BPD_transp_1"/>
    <property type="match status" value="1"/>
</dbReference>
<evidence type="ECO:0000256" key="7">
    <source>
        <dbReference type="RuleBase" id="RU363032"/>
    </source>
</evidence>
<feature type="transmembrane region" description="Helical" evidence="7">
    <location>
        <begin position="195"/>
        <end position="217"/>
    </location>
</feature>
<keyword evidence="10" id="KW-1185">Reference proteome</keyword>
<dbReference type="InterPro" id="IPR000515">
    <property type="entry name" value="MetI-like"/>
</dbReference>
<keyword evidence="6 7" id="KW-0472">Membrane</keyword>
<proteinExistence type="inferred from homology"/>
<keyword evidence="3" id="KW-1003">Cell membrane</keyword>
<dbReference type="GO" id="GO:0005886">
    <property type="term" value="C:plasma membrane"/>
    <property type="evidence" value="ECO:0007669"/>
    <property type="project" value="UniProtKB-SubCell"/>
</dbReference>